<dbReference type="PANTHER" id="PTHR38098">
    <property type="entry name" value="LPS-ASSEMBLY LIPOPROTEIN LPTE"/>
    <property type="match status" value="1"/>
</dbReference>
<dbReference type="HAMAP" id="MF_01186">
    <property type="entry name" value="LPS_assembly_LptE"/>
    <property type="match status" value="1"/>
</dbReference>
<keyword evidence="5 7" id="KW-0449">Lipoprotein</keyword>
<gene>
    <name evidence="6" type="primary">lptE</name>
    <name evidence="7" type="ORF">AWT59_2571</name>
</gene>
<comment type="caution">
    <text evidence="7">The sequence shown here is derived from an EMBL/GenBank/DDBJ whole genome shotgun (WGS) entry which is preliminary data.</text>
</comment>
<evidence type="ECO:0000313" key="8">
    <source>
        <dbReference type="Proteomes" id="UP000070578"/>
    </source>
</evidence>
<dbReference type="Gene3D" id="3.30.160.150">
    <property type="entry name" value="Lipoprotein like domain"/>
    <property type="match status" value="1"/>
</dbReference>
<organism evidence="7 8">
    <name type="scientific">Candidatus Gallionella acididurans</name>
    <dbReference type="NCBI Taxonomy" id="1796491"/>
    <lineage>
        <taxon>Bacteria</taxon>
        <taxon>Pseudomonadati</taxon>
        <taxon>Pseudomonadota</taxon>
        <taxon>Betaproteobacteria</taxon>
        <taxon>Nitrosomonadales</taxon>
        <taxon>Gallionellaceae</taxon>
        <taxon>Gallionella</taxon>
    </lineage>
</organism>
<reference evidence="7 8" key="1">
    <citation type="submission" date="2016-02" db="EMBL/GenBank/DDBJ databases">
        <authorList>
            <person name="Wen L."/>
            <person name="He K."/>
            <person name="Yang H."/>
        </authorList>
    </citation>
    <scope>NUCLEOTIDE SEQUENCE [LARGE SCALE GENOMIC DNA]</scope>
    <source>
        <strain evidence="7">ShG14-8</strain>
    </source>
</reference>
<dbReference type="GO" id="GO:0001530">
    <property type="term" value="F:lipopolysaccharide binding"/>
    <property type="evidence" value="ECO:0007669"/>
    <property type="project" value="TreeGrafter"/>
</dbReference>
<proteinExistence type="inferred from homology"/>
<dbReference type="Pfam" id="PF04390">
    <property type="entry name" value="LptE"/>
    <property type="match status" value="1"/>
</dbReference>
<evidence type="ECO:0000256" key="4">
    <source>
        <dbReference type="ARBA" id="ARBA00023237"/>
    </source>
</evidence>
<dbReference type="AlphaFoldDB" id="A0A139BQS3"/>
<dbReference type="GO" id="GO:0043165">
    <property type="term" value="P:Gram-negative-bacterium-type cell outer membrane assembly"/>
    <property type="evidence" value="ECO:0007669"/>
    <property type="project" value="UniProtKB-UniRule"/>
</dbReference>
<comment type="similarity">
    <text evidence="6">Belongs to the LptE lipoprotein family.</text>
</comment>
<reference evidence="7 8" key="2">
    <citation type="submission" date="2016-03" db="EMBL/GenBank/DDBJ databases">
        <title>New uncultured bacterium of the family Gallionellaceae from acid mine drainage: description and reconstruction of genome based on metagenomic analysis of microbial community.</title>
        <authorList>
            <person name="Kadnikov V."/>
            <person name="Ivasenko D."/>
            <person name="Beletsky A."/>
            <person name="Mardanov A."/>
            <person name="Danilova E."/>
            <person name="Pimenov N."/>
            <person name="Karnachuk O."/>
            <person name="Ravin N."/>
        </authorList>
    </citation>
    <scope>NUCLEOTIDE SEQUENCE [LARGE SCALE GENOMIC DNA]</scope>
    <source>
        <strain evidence="7">ShG14-8</strain>
    </source>
</reference>
<keyword evidence="4 6" id="KW-0998">Cell outer membrane</keyword>
<evidence type="ECO:0000256" key="1">
    <source>
        <dbReference type="ARBA" id="ARBA00022729"/>
    </source>
</evidence>
<dbReference type="GO" id="GO:1990351">
    <property type="term" value="C:transporter complex"/>
    <property type="evidence" value="ECO:0007669"/>
    <property type="project" value="TreeGrafter"/>
</dbReference>
<evidence type="ECO:0000256" key="2">
    <source>
        <dbReference type="ARBA" id="ARBA00023136"/>
    </source>
</evidence>
<comment type="function">
    <text evidence="6">Together with LptD, is involved in the assembly of lipopolysaccharide (LPS) at the surface of the outer membrane. Required for the proper assembly of LptD. Binds LPS and may serve as the LPS recognition site at the outer membrane.</text>
</comment>
<keyword evidence="3" id="KW-0564">Palmitate</keyword>
<evidence type="ECO:0000256" key="3">
    <source>
        <dbReference type="ARBA" id="ARBA00023139"/>
    </source>
</evidence>
<protein>
    <recommendedName>
        <fullName evidence="6">LPS-assembly lipoprotein LptE</fullName>
    </recommendedName>
</protein>
<dbReference type="Proteomes" id="UP000070578">
    <property type="component" value="Unassembled WGS sequence"/>
</dbReference>
<accession>A0A139BQS3</accession>
<keyword evidence="1" id="KW-0732">Signal</keyword>
<dbReference type="GO" id="GO:0009279">
    <property type="term" value="C:cell outer membrane"/>
    <property type="evidence" value="ECO:0007669"/>
    <property type="project" value="UniProtKB-UniRule"/>
</dbReference>
<dbReference type="InterPro" id="IPR007485">
    <property type="entry name" value="LPS_assembly_LptE"/>
</dbReference>
<dbReference type="PANTHER" id="PTHR38098:SF1">
    <property type="entry name" value="LPS-ASSEMBLY LIPOPROTEIN LPTE"/>
    <property type="match status" value="1"/>
</dbReference>
<name>A0A139BQS3_9PROT</name>
<keyword evidence="2 6" id="KW-0472">Membrane</keyword>
<evidence type="ECO:0000256" key="6">
    <source>
        <dbReference type="HAMAP-Rule" id="MF_01186"/>
    </source>
</evidence>
<sequence>MLALLLTTLLLGACGFHLREQAAMPFKSIYVETGNPKSPFIAQIRFDLDYGKVAQAAAAKTADVVLQIVSESSELQILTLDNTGLVTEYRLVYRVSLRAYDNKKQDWIPATVMELHRDFFYDNSLVLAKSSEQDLLARSMYKEMAQQILRRLSLAKPQPQ</sequence>
<evidence type="ECO:0000256" key="5">
    <source>
        <dbReference type="ARBA" id="ARBA00023288"/>
    </source>
</evidence>
<comment type="subunit">
    <text evidence="6">Component of the lipopolysaccharide transport and assembly complex. Interacts with LptD.</text>
</comment>
<dbReference type="EMBL" id="LSLI01000083">
    <property type="protein sequence ID" value="KXS31311.1"/>
    <property type="molecule type" value="Genomic_DNA"/>
</dbReference>
<dbReference type="GO" id="GO:0015920">
    <property type="term" value="P:lipopolysaccharide transport"/>
    <property type="evidence" value="ECO:0007669"/>
    <property type="project" value="TreeGrafter"/>
</dbReference>
<evidence type="ECO:0000313" key="7">
    <source>
        <dbReference type="EMBL" id="KXS31311.1"/>
    </source>
</evidence>